<evidence type="ECO:0000256" key="1">
    <source>
        <dbReference type="SAM" id="MobiDB-lite"/>
    </source>
</evidence>
<evidence type="ECO:0000313" key="2">
    <source>
        <dbReference type="EMBL" id="KAK3345723.1"/>
    </source>
</evidence>
<dbReference type="GeneID" id="87864062"/>
<dbReference type="AlphaFoldDB" id="A0AAE0JGV5"/>
<evidence type="ECO:0000313" key="3">
    <source>
        <dbReference type="Proteomes" id="UP001278500"/>
    </source>
</evidence>
<sequence>MLTKFVHHEQVEGLEDQVRDFQQYTRDAAQEAVEHYLRHRQIPDAASIMKAIGKRVATAALSSKATVSQFSQHEHPSAPRSMGNETVQRAQAQWQAGQAEAQYEATRAGAFGTNTATFPAYSAAGAGYIGPPRPPKPPRHAEGLFDDRERADNFLRSMSNFAKSSLLMPSIRSVTISSSVFRTNSDG</sequence>
<gene>
    <name evidence="2" type="ORF">B0H65DRAFT_467497</name>
</gene>
<comment type="caution">
    <text evidence="2">The sequence shown here is derived from an EMBL/GenBank/DDBJ whole genome shotgun (WGS) entry which is preliminary data.</text>
</comment>
<reference evidence="2" key="1">
    <citation type="journal article" date="2023" name="Mol. Phylogenet. Evol.">
        <title>Genome-scale phylogeny and comparative genomics of the fungal order Sordariales.</title>
        <authorList>
            <person name="Hensen N."/>
            <person name="Bonometti L."/>
            <person name="Westerberg I."/>
            <person name="Brannstrom I.O."/>
            <person name="Guillou S."/>
            <person name="Cros-Aarteil S."/>
            <person name="Calhoun S."/>
            <person name="Haridas S."/>
            <person name="Kuo A."/>
            <person name="Mondo S."/>
            <person name="Pangilinan J."/>
            <person name="Riley R."/>
            <person name="LaButti K."/>
            <person name="Andreopoulos B."/>
            <person name="Lipzen A."/>
            <person name="Chen C."/>
            <person name="Yan M."/>
            <person name="Daum C."/>
            <person name="Ng V."/>
            <person name="Clum A."/>
            <person name="Steindorff A."/>
            <person name="Ohm R.A."/>
            <person name="Martin F."/>
            <person name="Silar P."/>
            <person name="Natvig D.O."/>
            <person name="Lalanne C."/>
            <person name="Gautier V."/>
            <person name="Ament-Velasquez S.L."/>
            <person name="Kruys A."/>
            <person name="Hutchinson M.I."/>
            <person name="Powell A.J."/>
            <person name="Barry K."/>
            <person name="Miller A.N."/>
            <person name="Grigoriev I.V."/>
            <person name="Debuchy R."/>
            <person name="Gladieux P."/>
            <person name="Hiltunen Thoren M."/>
            <person name="Johannesson H."/>
        </authorList>
    </citation>
    <scope>NUCLEOTIDE SEQUENCE</scope>
    <source>
        <strain evidence="2">CBS 560.94</strain>
    </source>
</reference>
<name>A0AAE0JGV5_9PEZI</name>
<accession>A0AAE0JGV5</accession>
<feature type="region of interest" description="Disordered" evidence="1">
    <location>
        <begin position="67"/>
        <end position="92"/>
    </location>
</feature>
<dbReference type="EMBL" id="JAUEPP010000004">
    <property type="protein sequence ID" value="KAK3345723.1"/>
    <property type="molecule type" value="Genomic_DNA"/>
</dbReference>
<keyword evidence="3" id="KW-1185">Reference proteome</keyword>
<dbReference type="Proteomes" id="UP001278500">
    <property type="component" value="Unassembled WGS sequence"/>
</dbReference>
<proteinExistence type="predicted"/>
<organism evidence="2 3">
    <name type="scientific">Neurospora tetraspora</name>
    <dbReference type="NCBI Taxonomy" id="94610"/>
    <lineage>
        <taxon>Eukaryota</taxon>
        <taxon>Fungi</taxon>
        <taxon>Dikarya</taxon>
        <taxon>Ascomycota</taxon>
        <taxon>Pezizomycotina</taxon>
        <taxon>Sordariomycetes</taxon>
        <taxon>Sordariomycetidae</taxon>
        <taxon>Sordariales</taxon>
        <taxon>Sordariaceae</taxon>
        <taxon>Neurospora</taxon>
    </lineage>
</organism>
<dbReference type="RefSeq" id="XP_062682336.1">
    <property type="nucleotide sequence ID" value="XM_062826908.1"/>
</dbReference>
<reference evidence="2" key="2">
    <citation type="submission" date="2023-06" db="EMBL/GenBank/DDBJ databases">
        <authorList>
            <consortium name="Lawrence Berkeley National Laboratory"/>
            <person name="Haridas S."/>
            <person name="Hensen N."/>
            <person name="Bonometti L."/>
            <person name="Westerberg I."/>
            <person name="Brannstrom I.O."/>
            <person name="Guillou S."/>
            <person name="Cros-Aarteil S."/>
            <person name="Calhoun S."/>
            <person name="Kuo A."/>
            <person name="Mondo S."/>
            <person name="Pangilinan J."/>
            <person name="Riley R."/>
            <person name="Labutti K."/>
            <person name="Andreopoulos B."/>
            <person name="Lipzen A."/>
            <person name="Chen C."/>
            <person name="Yanf M."/>
            <person name="Daum C."/>
            <person name="Ng V."/>
            <person name="Clum A."/>
            <person name="Steindorff A."/>
            <person name="Ohm R."/>
            <person name="Martin F."/>
            <person name="Silar P."/>
            <person name="Natvig D."/>
            <person name="Lalanne C."/>
            <person name="Gautier V."/>
            <person name="Ament-Velasquez S.L."/>
            <person name="Kruys A."/>
            <person name="Hutchinson M.I."/>
            <person name="Powell A.J."/>
            <person name="Barry K."/>
            <person name="Miller A.N."/>
            <person name="Grigoriev I.V."/>
            <person name="Debuchy R."/>
            <person name="Gladieux P."/>
            <person name="Thoren M.H."/>
            <person name="Johannesson H."/>
        </authorList>
    </citation>
    <scope>NUCLEOTIDE SEQUENCE</scope>
    <source>
        <strain evidence="2">CBS 560.94</strain>
    </source>
</reference>
<protein>
    <submittedName>
        <fullName evidence="2">Uncharacterized protein</fullName>
    </submittedName>
</protein>